<proteinExistence type="predicted"/>
<feature type="coiled-coil region" evidence="1">
    <location>
        <begin position="111"/>
        <end position="159"/>
    </location>
</feature>
<reference evidence="2" key="1">
    <citation type="submission" date="2022-08" db="EMBL/GenBank/DDBJ databases">
        <authorList>
            <person name="Kallberg Y."/>
            <person name="Tangrot J."/>
            <person name="Rosling A."/>
        </authorList>
    </citation>
    <scope>NUCLEOTIDE SEQUENCE</scope>
    <source>
        <strain evidence="2">Wild A</strain>
    </source>
</reference>
<sequence>MSKPKNYIFNNTFPDSYKFENVNELTDSETETQRIQVRSKIQSLITKFEEENREETGKGRSCWTYFNEMNEIFGNRENVRPDYLLSSINVDKSDIESEVDRTINQSKKMAIEIEQERLNFEKQKLEIKQNEKKLEREVILKIEQEKLKWEKEKFEKEQEFKLKLELERMNKEFELKIIDYLWKSRLISYPMNFGSLSKKNGYILADTQEEELFKLPDYDVDFTLKESINDKLPAYDENEEILIIIIRFKDVAFDDLNNSGNNHDEDYEDMIQQYYENDIHKILMRLRNCYQGSYNHA</sequence>
<comment type="caution">
    <text evidence="2">The sequence shown here is derived from an EMBL/GenBank/DDBJ whole genome shotgun (WGS) entry which is preliminary data.</text>
</comment>
<accession>A0A9W4SE83</accession>
<organism evidence="2 3">
    <name type="scientific">Funneliformis geosporum</name>
    <dbReference type="NCBI Taxonomy" id="1117311"/>
    <lineage>
        <taxon>Eukaryota</taxon>
        <taxon>Fungi</taxon>
        <taxon>Fungi incertae sedis</taxon>
        <taxon>Mucoromycota</taxon>
        <taxon>Glomeromycotina</taxon>
        <taxon>Glomeromycetes</taxon>
        <taxon>Glomerales</taxon>
        <taxon>Glomeraceae</taxon>
        <taxon>Funneliformis</taxon>
    </lineage>
</organism>
<name>A0A9W4SE83_9GLOM</name>
<keyword evidence="3" id="KW-1185">Reference proteome</keyword>
<protein>
    <submittedName>
        <fullName evidence="2">8475_t:CDS:1</fullName>
    </submittedName>
</protein>
<dbReference type="EMBL" id="CAMKVN010000216">
    <property type="protein sequence ID" value="CAI2165337.1"/>
    <property type="molecule type" value="Genomic_DNA"/>
</dbReference>
<dbReference type="AlphaFoldDB" id="A0A9W4SE83"/>
<evidence type="ECO:0000256" key="1">
    <source>
        <dbReference type="SAM" id="Coils"/>
    </source>
</evidence>
<keyword evidence="1" id="KW-0175">Coiled coil</keyword>
<dbReference type="OrthoDB" id="5600249at2759"/>
<evidence type="ECO:0000313" key="3">
    <source>
        <dbReference type="Proteomes" id="UP001153678"/>
    </source>
</evidence>
<dbReference type="Proteomes" id="UP001153678">
    <property type="component" value="Unassembled WGS sequence"/>
</dbReference>
<evidence type="ECO:0000313" key="2">
    <source>
        <dbReference type="EMBL" id="CAI2165337.1"/>
    </source>
</evidence>
<gene>
    <name evidence="2" type="ORF">FWILDA_LOCUS2021</name>
</gene>